<proteinExistence type="predicted"/>
<dbReference type="PANTHER" id="PTHR30136">
    <property type="entry name" value="HELIX-TURN-HELIX TRANSCRIPTIONAL REGULATOR, ICLR FAMILY"/>
    <property type="match status" value="1"/>
</dbReference>
<evidence type="ECO:0000313" key="7">
    <source>
        <dbReference type="Proteomes" id="UP000245683"/>
    </source>
</evidence>
<dbReference type="InterPro" id="IPR005471">
    <property type="entry name" value="Tscrpt_reg_IclR_N"/>
</dbReference>
<evidence type="ECO:0000259" key="5">
    <source>
        <dbReference type="PROSITE" id="PS51078"/>
    </source>
</evidence>
<evidence type="ECO:0000256" key="2">
    <source>
        <dbReference type="ARBA" id="ARBA00023125"/>
    </source>
</evidence>
<accession>A0A317JZW4</accession>
<dbReference type="GO" id="GO:0003677">
    <property type="term" value="F:DNA binding"/>
    <property type="evidence" value="ECO:0007669"/>
    <property type="project" value="UniProtKB-KW"/>
</dbReference>
<dbReference type="Gene3D" id="3.30.450.40">
    <property type="match status" value="1"/>
</dbReference>
<dbReference type="AlphaFoldDB" id="A0A317JZW4"/>
<keyword evidence="3" id="KW-0804">Transcription</keyword>
<evidence type="ECO:0000256" key="1">
    <source>
        <dbReference type="ARBA" id="ARBA00023015"/>
    </source>
</evidence>
<dbReference type="PROSITE" id="PS51077">
    <property type="entry name" value="HTH_ICLR"/>
    <property type="match status" value="1"/>
</dbReference>
<sequence length="246" mass="26261">MPARPHRTVDRVIEILETVSLSPRGVTLAELAAALGAAKSSVQELTNGLLARGYLIEEEHRFHLGPGPFILASRANKLAALSLDHQFVAELGKVLGCTILVGVRVGDAIVFTDRAGEESPSLTFVARTHARRPLYTSAAGKILLANVPDDEMYRLLDLASPEQAGEVRQFLAELPEIRSRRLAFNRGVTFADAFVVATPLLAGDGSLIAAISAAVDPAKPDSLDNVGEELKKAVATLGPRYGPQPR</sequence>
<dbReference type="OrthoDB" id="8479143at2"/>
<name>A0A317JZW4_9ACTN</name>
<dbReference type="InterPro" id="IPR050707">
    <property type="entry name" value="HTH_MetabolicPath_Reg"/>
</dbReference>
<dbReference type="PANTHER" id="PTHR30136:SF35">
    <property type="entry name" value="HTH-TYPE TRANSCRIPTIONAL REGULATOR RV1719"/>
    <property type="match status" value="1"/>
</dbReference>
<dbReference type="PROSITE" id="PS51078">
    <property type="entry name" value="ICLR_ED"/>
    <property type="match status" value="1"/>
</dbReference>
<dbReference type="SMART" id="SM00346">
    <property type="entry name" value="HTH_ICLR"/>
    <property type="match status" value="1"/>
</dbReference>
<organism evidence="6 7">
    <name type="scientific">Micromonospora globispora</name>
    <dbReference type="NCBI Taxonomy" id="1450148"/>
    <lineage>
        <taxon>Bacteria</taxon>
        <taxon>Bacillati</taxon>
        <taxon>Actinomycetota</taxon>
        <taxon>Actinomycetes</taxon>
        <taxon>Micromonosporales</taxon>
        <taxon>Micromonosporaceae</taxon>
        <taxon>Micromonospora</taxon>
    </lineage>
</organism>
<keyword evidence="7" id="KW-1185">Reference proteome</keyword>
<gene>
    <name evidence="6" type="ORF">DLJ46_19740</name>
</gene>
<dbReference type="Pfam" id="PF01614">
    <property type="entry name" value="IclR_C"/>
    <property type="match status" value="1"/>
</dbReference>
<evidence type="ECO:0000256" key="3">
    <source>
        <dbReference type="ARBA" id="ARBA00023163"/>
    </source>
</evidence>
<reference evidence="7" key="1">
    <citation type="submission" date="2018-05" db="EMBL/GenBank/DDBJ databases">
        <title>Micromonospora globispora sp. nov. and Micromonospora rugosa sp. nov., isolated from marine sediment.</title>
        <authorList>
            <person name="Carro L."/>
            <person name="Aysel V."/>
            <person name="Cetin D."/>
            <person name="Igual J.M."/>
            <person name="Klenk H.-P."/>
            <person name="Trujillo M.E."/>
            <person name="Sahin N."/>
        </authorList>
    </citation>
    <scope>NUCLEOTIDE SEQUENCE [LARGE SCALE GENOMIC DNA]</scope>
    <source>
        <strain evidence="7">S2904</strain>
    </source>
</reference>
<dbReference type="InterPro" id="IPR014757">
    <property type="entry name" value="Tscrpt_reg_IclR_C"/>
</dbReference>
<feature type="domain" description="IclR-ED" evidence="5">
    <location>
        <begin position="66"/>
        <end position="243"/>
    </location>
</feature>
<feature type="domain" description="HTH iclR-type" evidence="4">
    <location>
        <begin position="6"/>
        <end position="66"/>
    </location>
</feature>
<dbReference type="Proteomes" id="UP000245683">
    <property type="component" value="Unassembled WGS sequence"/>
</dbReference>
<dbReference type="GO" id="GO:0045892">
    <property type="term" value="P:negative regulation of DNA-templated transcription"/>
    <property type="evidence" value="ECO:0007669"/>
    <property type="project" value="TreeGrafter"/>
</dbReference>
<keyword evidence="2" id="KW-0238">DNA-binding</keyword>
<dbReference type="InterPro" id="IPR036390">
    <property type="entry name" value="WH_DNA-bd_sf"/>
</dbReference>
<dbReference type="EMBL" id="QGSV01000235">
    <property type="protein sequence ID" value="PWU45880.1"/>
    <property type="molecule type" value="Genomic_DNA"/>
</dbReference>
<comment type="caution">
    <text evidence="6">The sequence shown here is derived from an EMBL/GenBank/DDBJ whole genome shotgun (WGS) entry which is preliminary data.</text>
</comment>
<dbReference type="InterPro" id="IPR029016">
    <property type="entry name" value="GAF-like_dom_sf"/>
</dbReference>
<dbReference type="GO" id="GO:0003700">
    <property type="term" value="F:DNA-binding transcription factor activity"/>
    <property type="evidence" value="ECO:0007669"/>
    <property type="project" value="TreeGrafter"/>
</dbReference>
<evidence type="ECO:0000313" key="6">
    <source>
        <dbReference type="EMBL" id="PWU45880.1"/>
    </source>
</evidence>
<dbReference type="SUPFAM" id="SSF46785">
    <property type="entry name" value="Winged helix' DNA-binding domain"/>
    <property type="match status" value="1"/>
</dbReference>
<dbReference type="Gene3D" id="1.10.10.10">
    <property type="entry name" value="Winged helix-like DNA-binding domain superfamily/Winged helix DNA-binding domain"/>
    <property type="match status" value="1"/>
</dbReference>
<protein>
    <submittedName>
        <fullName evidence="6">IclR family transcriptional regulator</fullName>
    </submittedName>
</protein>
<dbReference type="Pfam" id="PF09339">
    <property type="entry name" value="HTH_IclR"/>
    <property type="match status" value="1"/>
</dbReference>
<dbReference type="InterPro" id="IPR036388">
    <property type="entry name" value="WH-like_DNA-bd_sf"/>
</dbReference>
<dbReference type="SUPFAM" id="SSF55781">
    <property type="entry name" value="GAF domain-like"/>
    <property type="match status" value="1"/>
</dbReference>
<keyword evidence="1" id="KW-0805">Transcription regulation</keyword>
<evidence type="ECO:0000259" key="4">
    <source>
        <dbReference type="PROSITE" id="PS51077"/>
    </source>
</evidence>